<protein>
    <submittedName>
        <fullName evidence="2">Uncharacterized protein</fullName>
    </submittedName>
</protein>
<comment type="caution">
    <text evidence="2">The sequence shown here is derived from an EMBL/GenBank/DDBJ whole genome shotgun (WGS) entry which is preliminary data.</text>
</comment>
<dbReference type="OrthoDB" id="2913980at2"/>
<sequence>MTTKILMTLCALCLMAGGVLLSFLPDEVLAVAGLETAPPYPLLLQLLGALYFGFGMLNWMSKGGRIGGIYNRPIAVANFSHFMIGALALVKVLWAGTSAHPLFWGLTGLYGLFALSYGVLLFRHPLPAQQDAVRA</sequence>
<feature type="transmembrane region" description="Helical" evidence="1">
    <location>
        <begin position="102"/>
        <end position="122"/>
    </location>
</feature>
<name>M7N720_9BACT</name>
<organism evidence="2 3">
    <name type="scientific">Cesiribacter andamanensis AMV16</name>
    <dbReference type="NCBI Taxonomy" id="1279009"/>
    <lineage>
        <taxon>Bacteria</taxon>
        <taxon>Pseudomonadati</taxon>
        <taxon>Bacteroidota</taxon>
        <taxon>Cytophagia</taxon>
        <taxon>Cytophagales</taxon>
        <taxon>Cesiribacteraceae</taxon>
        <taxon>Cesiribacter</taxon>
    </lineage>
</organism>
<gene>
    <name evidence="2" type="ORF">ADICEAN_01801</name>
</gene>
<dbReference type="PATRIC" id="fig|1279009.4.peg.1830"/>
<evidence type="ECO:0000256" key="1">
    <source>
        <dbReference type="SAM" id="Phobius"/>
    </source>
</evidence>
<feature type="transmembrane region" description="Helical" evidence="1">
    <location>
        <begin position="40"/>
        <end position="61"/>
    </location>
</feature>
<evidence type="ECO:0000313" key="3">
    <source>
        <dbReference type="Proteomes" id="UP000011910"/>
    </source>
</evidence>
<reference evidence="2 3" key="1">
    <citation type="journal article" date="2013" name="Genome Announc.">
        <title>Draft Genome Sequence of Cesiribacter andamanensis Strain AMV16T, Isolated from a Soil Sample from a Mud Volcano in the Andaman Islands, India.</title>
        <authorList>
            <person name="Shivaji S."/>
            <person name="Ara S."/>
            <person name="Begum Z."/>
            <person name="Srinivas T.N."/>
            <person name="Singh A."/>
            <person name="Kumar Pinnaka A."/>
        </authorList>
    </citation>
    <scope>NUCLEOTIDE SEQUENCE [LARGE SCALE GENOMIC DNA]</scope>
    <source>
        <strain evidence="2 3">AMV16</strain>
    </source>
</reference>
<keyword evidence="1" id="KW-1133">Transmembrane helix</keyword>
<dbReference type="RefSeq" id="WP_009195197.1">
    <property type="nucleotide sequence ID" value="NZ_AODQ01000036.1"/>
</dbReference>
<proteinExistence type="predicted"/>
<keyword evidence="1" id="KW-0472">Membrane</keyword>
<dbReference type="Proteomes" id="UP000011910">
    <property type="component" value="Unassembled WGS sequence"/>
</dbReference>
<keyword evidence="1" id="KW-0812">Transmembrane</keyword>
<keyword evidence="3" id="KW-1185">Reference proteome</keyword>
<evidence type="ECO:0000313" key="2">
    <source>
        <dbReference type="EMBL" id="EMR03072.1"/>
    </source>
</evidence>
<dbReference type="STRING" id="1279009.ADICEAN_01801"/>
<dbReference type="AlphaFoldDB" id="M7N720"/>
<dbReference type="EMBL" id="AODQ01000036">
    <property type="protein sequence ID" value="EMR03072.1"/>
    <property type="molecule type" value="Genomic_DNA"/>
</dbReference>
<accession>M7N720</accession>
<feature type="transmembrane region" description="Helical" evidence="1">
    <location>
        <begin position="73"/>
        <end position="96"/>
    </location>
</feature>